<gene>
    <name evidence="2" type="ORF">PSYJA_44861</name>
</gene>
<dbReference type="AlphaFoldDB" id="F3G003"/>
<name>F3G003_PSESX</name>
<proteinExistence type="predicted"/>
<protein>
    <submittedName>
        <fullName evidence="2">Uncharacterized protein</fullName>
    </submittedName>
</protein>
<feature type="region of interest" description="Disordered" evidence="1">
    <location>
        <begin position="1"/>
        <end position="24"/>
    </location>
</feature>
<organism evidence="2 3">
    <name type="scientific">Pseudomonas syringae pv. japonica str. M301072</name>
    <dbReference type="NCBI Taxonomy" id="629262"/>
    <lineage>
        <taxon>Bacteria</taxon>
        <taxon>Pseudomonadati</taxon>
        <taxon>Pseudomonadota</taxon>
        <taxon>Gammaproteobacteria</taxon>
        <taxon>Pseudomonadales</taxon>
        <taxon>Pseudomonadaceae</taxon>
        <taxon>Pseudomonas</taxon>
        <taxon>Pseudomonas syringae</taxon>
    </lineage>
</organism>
<evidence type="ECO:0000256" key="1">
    <source>
        <dbReference type="SAM" id="MobiDB-lite"/>
    </source>
</evidence>
<comment type="caution">
    <text evidence="2">The sequence shown here is derived from an EMBL/GenBank/DDBJ whole genome shotgun (WGS) entry which is preliminary data.</text>
</comment>
<dbReference type="HOGENOM" id="CLU_3337295_0_0_6"/>
<evidence type="ECO:0000313" key="3">
    <source>
        <dbReference type="Proteomes" id="UP000004471"/>
    </source>
</evidence>
<evidence type="ECO:0000313" key="2">
    <source>
        <dbReference type="EMBL" id="EGH35795.1"/>
    </source>
</evidence>
<dbReference type="EMBL" id="AEAH01004055">
    <property type="protein sequence ID" value="EGH35795.1"/>
    <property type="molecule type" value="Genomic_DNA"/>
</dbReference>
<accession>F3G003</accession>
<feature type="compositionally biased region" description="Polar residues" evidence="1">
    <location>
        <begin position="8"/>
        <end position="20"/>
    </location>
</feature>
<dbReference type="Proteomes" id="UP000004471">
    <property type="component" value="Unassembled WGS sequence"/>
</dbReference>
<reference evidence="2 3" key="1">
    <citation type="journal article" date="2011" name="PLoS Pathog.">
        <title>Dynamic evolution of pathogenicity revealed by sequencing and comparative genomics of 19 Pseudomonas syringae isolates.</title>
        <authorList>
            <person name="Baltrus D.A."/>
            <person name="Nishimura M.T."/>
            <person name="Romanchuk A."/>
            <person name="Chang J.H."/>
            <person name="Mukhtar M.S."/>
            <person name="Cherkis K."/>
            <person name="Roach J."/>
            <person name="Grant S.R."/>
            <person name="Jones C.D."/>
            <person name="Dangl J.L."/>
        </authorList>
    </citation>
    <scope>NUCLEOTIDE SEQUENCE [LARGE SCALE GENOMIC DNA]</scope>
    <source>
        <strain evidence="3">M301072PT</strain>
    </source>
</reference>
<feature type="non-terminal residue" evidence="2">
    <location>
        <position position="38"/>
    </location>
</feature>
<sequence>MELDTDKAAQNQQITSQQLGVKTDKPFTVTMRTLHGGR</sequence>